<evidence type="ECO:0000259" key="18">
    <source>
        <dbReference type="Pfam" id="PF11741"/>
    </source>
</evidence>
<dbReference type="InterPro" id="IPR037066">
    <property type="entry name" value="Plug_dom_sf"/>
</dbReference>
<gene>
    <name evidence="19" type="ORF">IQ249_19080</name>
</gene>
<dbReference type="Pfam" id="PF07715">
    <property type="entry name" value="Plug"/>
    <property type="match status" value="1"/>
</dbReference>
<dbReference type="PANTHER" id="PTHR32552">
    <property type="entry name" value="FERRICHROME IRON RECEPTOR-RELATED"/>
    <property type="match status" value="1"/>
</dbReference>
<dbReference type="FunFam" id="2.40.170.20:FF:000005">
    <property type="entry name" value="TonB-dependent siderophore receptor"/>
    <property type="match status" value="1"/>
</dbReference>
<dbReference type="Pfam" id="PF00593">
    <property type="entry name" value="TonB_dep_Rec_b-barrel"/>
    <property type="match status" value="1"/>
</dbReference>
<keyword evidence="8" id="KW-0408">Iron</keyword>
<evidence type="ECO:0000256" key="14">
    <source>
        <dbReference type="RuleBase" id="RU003357"/>
    </source>
</evidence>
<evidence type="ECO:0000256" key="7">
    <source>
        <dbReference type="ARBA" id="ARBA00022729"/>
    </source>
</evidence>
<accession>A0A8J7E034</accession>
<dbReference type="CDD" id="cd01347">
    <property type="entry name" value="ligand_gated_channel"/>
    <property type="match status" value="1"/>
</dbReference>
<evidence type="ECO:0000256" key="6">
    <source>
        <dbReference type="ARBA" id="ARBA00022692"/>
    </source>
</evidence>
<dbReference type="GO" id="GO:0015891">
    <property type="term" value="P:siderophore transport"/>
    <property type="evidence" value="ECO:0007669"/>
    <property type="project" value="InterPro"/>
</dbReference>
<evidence type="ECO:0000256" key="13">
    <source>
        <dbReference type="PROSITE-ProRule" id="PRU01360"/>
    </source>
</evidence>
<name>A0A8J7E034_9CYAN</name>
<feature type="domain" description="TonB-dependent receptor-like beta-barrel" evidence="16">
    <location>
        <begin position="398"/>
        <end position="829"/>
    </location>
</feature>
<evidence type="ECO:0000256" key="4">
    <source>
        <dbReference type="ARBA" id="ARBA00022452"/>
    </source>
</evidence>
<dbReference type="Pfam" id="PF11741">
    <property type="entry name" value="AMIN"/>
    <property type="match status" value="1"/>
</dbReference>
<keyword evidence="5" id="KW-0410">Iron transport</keyword>
<evidence type="ECO:0000259" key="16">
    <source>
        <dbReference type="Pfam" id="PF00593"/>
    </source>
</evidence>
<keyword evidence="6 13" id="KW-0812">Transmembrane</keyword>
<organism evidence="19 20">
    <name type="scientific">Lusitaniella coriacea LEGE 07157</name>
    <dbReference type="NCBI Taxonomy" id="945747"/>
    <lineage>
        <taxon>Bacteria</taxon>
        <taxon>Bacillati</taxon>
        <taxon>Cyanobacteriota</taxon>
        <taxon>Cyanophyceae</taxon>
        <taxon>Spirulinales</taxon>
        <taxon>Lusitaniellaceae</taxon>
        <taxon>Lusitaniella</taxon>
    </lineage>
</organism>
<dbReference type="InterPro" id="IPR000531">
    <property type="entry name" value="Beta-barrel_TonB"/>
</dbReference>
<evidence type="ECO:0000313" key="20">
    <source>
        <dbReference type="Proteomes" id="UP000654482"/>
    </source>
</evidence>
<evidence type="ECO:0000256" key="10">
    <source>
        <dbReference type="ARBA" id="ARBA00023077"/>
    </source>
</evidence>
<dbReference type="GO" id="GO:0038023">
    <property type="term" value="F:signaling receptor activity"/>
    <property type="evidence" value="ECO:0007669"/>
    <property type="project" value="InterPro"/>
</dbReference>
<dbReference type="Gene3D" id="2.170.130.10">
    <property type="entry name" value="TonB-dependent receptor, plug domain"/>
    <property type="match status" value="1"/>
</dbReference>
<comment type="subcellular location">
    <subcellularLocation>
        <location evidence="1 13">Cell outer membrane</location>
        <topology evidence="1 13">Multi-pass membrane protein</topology>
    </subcellularLocation>
</comment>
<evidence type="ECO:0000256" key="9">
    <source>
        <dbReference type="ARBA" id="ARBA00023065"/>
    </source>
</evidence>
<proteinExistence type="inferred from homology"/>
<dbReference type="NCBIfam" id="TIGR01783">
    <property type="entry name" value="TonB-siderophor"/>
    <property type="match status" value="1"/>
</dbReference>
<dbReference type="SUPFAM" id="SSF56935">
    <property type="entry name" value="Porins"/>
    <property type="match status" value="1"/>
</dbReference>
<evidence type="ECO:0000313" key="19">
    <source>
        <dbReference type="EMBL" id="MBE9118006.1"/>
    </source>
</evidence>
<keyword evidence="11 13" id="KW-0472">Membrane</keyword>
<dbReference type="GO" id="GO:0015344">
    <property type="term" value="F:siderophore uptake transmembrane transporter activity"/>
    <property type="evidence" value="ECO:0007669"/>
    <property type="project" value="TreeGrafter"/>
</dbReference>
<evidence type="ECO:0000256" key="3">
    <source>
        <dbReference type="ARBA" id="ARBA00022448"/>
    </source>
</evidence>
<dbReference type="InterPro" id="IPR036942">
    <property type="entry name" value="Beta-barrel_TonB_sf"/>
</dbReference>
<dbReference type="Proteomes" id="UP000654482">
    <property type="component" value="Unassembled WGS sequence"/>
</dbReference>
<evidence type="ECO:0000256" key="2">
    <source>
        <dbReference type="ARBA" id="ARBA00009810"/>
    </source>
</evidence>
<keyword evidence="12 13" id="KW-0998">Cell outer membrane</keyword>
<dbReference type="InterPro" id="IPR021731">
    <property type="entry name" value="AMIN_dom"/>
</dbReference>
<dbReference type="AlphaFoldDB" id="A0A8J7E034"/>
<evidence type="ECO:0000256" key="15">
    <source>
        <dbReference type="SAM" id="SignalP"/>
    </source>
</evidence>
<dbReference type="InterPro" id="IPR012910">
    <property type="entry name" value="Plug_dom"/>
</dbReference>
<dbReference type="RefSeq" id="WP_194031092.1">
    <property type="nucleotide sequence ID" value="NZ_JADEWZ010000035.1"/>
</dbReference>
<protein>
    <submittedName>
        <fullName evidence="19">TonB-dependent siderophore receptor</fullName>
    </submittedName>
</protein>
<dbReference type="EMBL" id="JADEWZ010000035">
    <property type="protein sequence ID" value="MBE9118006.1"/>
    <property type="molecule type" value="Genomic_DNA"/>
</dbReference>
<evidence type="ECO:0000256" key="1">
    <source>
        <dbReference type="ARBA" id="ARBA00004571"/>
    </source>
</evidence>
<keyword evidence="4 13" id="KW-1134">Transmembrane beta strand</keyword>
<dbReference type="FunFam" id="2.170.130.10:FF:000001">
    <property type="entry name" value="Catecholate siderophore TonB-dependent receptor"/>
    <property type="match status" value="1"/>
</dbReference>
<dbReference type="PROSITE" id="PS52016">
    <property type="entry name" value="TONB_DEPENDENT_REC_3"/>
    <property type="match status" value="1"/>
</dbReference>
<keyword evidence="19" id="KW-0675">Receptor</keyword>
<feature type="chain" id="PRO_5035287919" evidence="15">
    <location>
        <begin position="29"/>
        <end position="861"/>
    </location>
</feature>
<keyword evidence="7 15" id="KW-0732">Signal</keyword>
<reference evidence="19" key="1">
    <citation type="submission" date="2020-10" db="EMBL/GenBank/DDBJ databases">
        <authorList>
            <person name="Castelo-Branco R."/>
            <person name="Eusebio N."/>
            <person name="Adriana R."/>
            <person name="Vieira A."/>
            <person name="Brugerolle De Fraissinette N."/>
            <person name="Rezende De Castro R."/>
            <person name="Schneider M.P."/>
            <person name="Vasconcelos V."/>
            <person name="Leao P.N."/>
        </authorList>
    </citation>
    <scope>NUCLEOTIDE SEQUENCE</scope>
    <source>
        <strain evidence="19">LEGE 07157</strain>
    </source>
</reference>
<dbReference type="GO" id="GO:0009279">
    <property type="term" value="C:cell outer membrane"/>
    <property type="evidence" value="ECO:0007669"/>
    <property type="project" value="UniProtKB-SubCell"/>
</dbReference>
<evidence type="ECO:0000256" key="11">
    <source>
        <dbReference type="ARBA" id="ARBA00023136"/>
    </source>
</evidence>
<keyword evidence="20" id="KW-1185">Reference proteome</keyword>
<evidence type="ECO:0000256" key="5">
    <source>
        <dbReference type="ARBA" id="ARBA00022496"/>
    </source>
</evidence>
<dbReference type="InterPro" id="IPR010105">
    <property type="entry name" value="TonB_sidphr_rcpt"/>
</dbReference>
<comment type="similarity">
    <text evidence="2 13 14">Belongs to the TonB-dependent receptor family.</text>
</comment>
<keyword evidence="10 14" id="KW-0798">TonB box</keyword>
<feature type="signal peptide" evidence="15">
    <location>
        <begin position="1"/>
        <end position="28"/>
    </location>
</feature>
<dbReference type="PANTHER" id="PTHR32552:SF68">
    <property type="entry name" value="FERRICHROME OUTER MEMBRANE TRANSPORTER_PHAGE RECEPTOR"/>
    <property type="match status" value="1"/>
</dbReference>
<evidence type="ECO:0000256" key="8">
    <source>
        <dbReference type="ARBA" id="ARBA00023004"/>
    </source>
</evidence>
<comment type="caution">
    <text evidence="19">The sequence shown here is derived from an EMBL/GenBank/DDBJ whole genome shotgun (WGS) entry which is preliminary data.</text>
</comment>
<evidence type="ECO:0000256" key="12">
    <source>
        <dbReference type="ARBA" id="ARBA00023237"/>
    </source>
</evidence>
<dbReference type="InterPro" id="IPR039426">
    <property type="entry name" value="TonB-dep_rcpt-like"/>
</dbReference>
<evidence type="ECO:0000259" key="17">
    <source>
        <dbReference type="Pfam" id="PF07715"/>
    </source>
</evidence>
<dbReference type="Gene3D" id="2.40.170.20">
    <property type="entry name" value="TonB-dependent receptor, beta-barrel domain"/>
    <property type="match status" value="1"/>
</dbReference>
<feature type="domain" description="TonB-dependent receptor plug" evidence="17">
    <location>
        <begin position="222"/>
        <end position="324"/>
    </location>
</feature>
<keyword evidence="9" id="KW-0406">Ion transport</keyword>
<feature type="domain" description="AMIN" evidence="18">
    <location>
        <begin position="94"/>
        <end position="187"/>
    </location>
</feature>
<sequence length="861" mass="94141">MKSSIFALGAIAPLITALMLLSGQSAKAIEDAIAPPAEIPLLPESEKRIPSRESQVQPTTEIPSWSALNRPATTVDEWLVQIAQASAIQITGVQLDSTETGIELLLETLDELETPETSVSGNTLTAEIPNAVLALPDGDEFSALEPTVGVARINVTNLPGNRVRVVITGTDAPPAVDIRTGISGLVLGISSEEIEIVVTQQQSGERYLVPNATAGTRTDTPIIDTPQSIQVVPQRVLEDQQIIRVDEALRNVSGISGRFGTFGTGENIAIRGFTSNGFDSGPIVRNGFRVTNLLGTQETANIERIEVLKGPSSVLYGQIEPGGIINLVTKQPLSEPFYELKLQAGSSGLIRPSVDLTGPLTEDASLRYRLNVAYQREDGFRNFETETRRFFIAPVLSWDISDRTTLTLLLEYVDEKDPHDPGIPALDEGVFDVPRDRITTHPDSFVTNRSLTLGYDLKHQLDEGWTLNHGFRYVSQDYAILSLLPLSVDETAGTVFRAPASREYYSSDYSVQTNIVGEFATGTIAHTLLFGVDLNFNRFDDRFTKIDFPVGSSLNLSNPVFGAFPGSSFENATAFPDFDTEADRVGVFLQDQINFSDNFIVLASLRYDSVDFRNLFDETSRSDSAWSPRLGVVYKPTENLSLYASYSQSFNPNFGTDVNGNSFEPQKSTGYEIGIKAELLDGSLQATLAYFDITKENVTTADPNNQFFSVATGEQRSQGVELDIAGEILPGWNIIANYAYTDARITKDNTIPEGNRLFNAPYHGAGLWTTYEIQSGDLQGLGFGVGVNYVGDRAGDLANSFKVGDYFLTNAALFYERDNWRLGLNFNNLFNTNYIISTNERSFGNTVGAPFSVVGSISVQF</sequence>
<keyword evidence="3 13" id="KW-0813">Transport</keyword>